<dbReference type="SUPFAM" id="SSF53613">
    <property type="entry name" value="Ribokinase-like"/>
    <property type="match status" value="1"/>
</dbReference>
<evidence type="ECO:0000256" key="2">
    <source>
        <dbReference type="ARBA" id="ARBA00022679"/>
    </source>
</evidence>
<dbReference type="EMBL" id="BKAG01000004">
    <property type="protein sequence ID" value="GEP41668.1"/>
    <property type="molecule type" value="Genomic_DNA"/>
</dbReference>
<feature type="domain" description="Carbohydrate kinase PfkB" evidence="4">
    <location>
        <begin position="1"/>
        <end position="315"/>
    </location>
</feature>
<dbReference type="AlphaFoldDB" id="A0A512M4M7"/>
<comment type="similarity">
    <text evidence="1">Belongs to the carbohydrate kinase PfkB family.</text>
</comment>
<keyword evidence="6" id="KW-1185">Reference proteome</keyword>
<dbReference type="InterPro" id="IPR029056">
    <property type="entry name" value="Ribokinase-like"/>
</dbReference>
<gene>
    <name evidence="5" type="ORF">BGE01nite_09590</name>
</gene>
<protein>
    <submittedName>
        <fullName evidence="5">2-dehydro-3-deoxygluconokinase</fullName>
    </submittedName>
</protein>
<keyword evidence="3 5" id="KW-0418">Kinase</keyword>
<dbReference type="CDD" id="cd01166">
    <property type="entry name" value="KdgK"/>
    <property type="match status" value="1"/>
</dbReference>
<evidence type="ECO:0000256" key="1">
    <source>
        <dbReference type="ARBA" id="ARBA00010688"/>
    </source>
</evidence>
<dbReference type="PANTHER" id="PTHR43320">
    <property type="entry name" value="SUGAR KINASE"/>
    <property type="match status" value="1"/>
</dbReference>
<dbReference type="Pfam" id="PF00294">
    <property type="entry name" value="PfkB"/>
    <property type="match status" value="1"/>
</dbReference>
<evidence type="ECO:0000313" key="5">
    <source>
        <dbReference type="EMBL" id="GEP41668.1"/>
    </source>
</evidence>
<reference evidence="5 6" key="1">
    <citation type="submission" date="2019-07" db="EMBL/GenBank/DDBJ databases">
        <title>Whole genome shotgun sequence of Brevifollis gellanilyticus NBRC 108608.</title>
        <authorList>
            <person name="Hosoyama A."/>
            <person name="Uohara A."/>
            <person name="Ohji S."/>
            <person name="Ichikawa N."/>
        </authorList>
    </citation>
    <scope>NUCLEOTIDE SEQUENCE [LARGE SCALE GENOMIC DNA]</scope>
    <source>
        <strain evidence="5 6">NBRC 108608</strain>
    </source>
</reference>
<proteinExistence type="inferred from homology"/>
<dbReference type="Proteomes" id="UP000321577">
    <property type="component" value="Unassembled WGS sequence"/>
</dbReference>
<dbReference type="GO" id="GO:0016301">
    <property type="term" value="F:kinase activity"/>
    <property type="evidence" value="ECO:0007669"/>
    <property type="project" value="UniProtKB-KW"/>
</dbReference>
<dbReference type="Gene3D" id="3.40.1190.20">
    <property type="match status" value="1"/>
</dbReference>
<keyword evidence="2" id="KW-0808">Transferase</keyword>
<dbReference type="InterPro" id="IPR052700">
    <property type="entry name" value="Carb_kinase_PfkB-like"/>
</dbReference>
<organism evidence="5 6">
    <name type="scientific">Brevifollis gellanilyticus</name>
    <dbReference type="NCBI Taxonomy" id="748831"/>
    <lineage>
        <taxon>Bacteria</taxon>
        <taxon>Pseudomonadati</taxon>
        <taxon>Verrucomicrobiota</taxon>
        <taxon>Verrucomicrobiia</taxon>
        <taxon>Verrucomicrobiales</taxon>
        <taxon>Verrucomicrobiaceae</taxon>
    </lineage>
</organism>
<dbReference type="OrthoDB" id="9813569at2"/>
<accession>A0A512M4M7</accession>
<dbReference type="InterPro" id="IPR011611">
    <property type="entry name" value="PfkB_dom"/>
</dbReference>
<dbReference type="RefSeq" id="WP_146849125.1">
    <property type="nucleotide sequence ID" value="NZ_BKAG01000004.1"/>
</dbReference>
<evidence type="ECO:0000259" key="4">
    <source>
        <dbReference type="Pfam" id="PF00294"/>
    </source>
</evidence>
<dbReference type="PANTHER" id="PTHR43320:SF2">
    <property type="entry name" value="2-DEHYDRO-3-DEOXYGLUCONOKINASE_2-DEHYDRO-3-DEOXYGALACTONOKINASE"/>
    <property type="match status" value="1"/>
</dbReference>
<comment type="caution">
    <text evidence="5">The sequence shown here is derived from an EMBL/GenBank/DDBJ whole genome shotgun (WGS) entry which is preliminary data.</text>
</comment>
<sequence>MSRVVTFGEIMMRLATPGFARFQQAMPGSVNVTFAGAEASIAASLAYLGADAAFVTALPDHAIADACIADLRSIGVETKHILRTTEGRLGIYFLEHGANQRGGNVIYDREGAAVALTPAAAYDWTAIFTGCEWFVISGITPAISRNAAEVALFAVQEAERRGIKVVCDMNYRTKLWRWEPSLSARDLATRTMKDLLRHVTVFVGGISDAIAMLGVDGAGDLHTVAKQITAQFPNLTHAAFTQRDGSSAAVQNFSGALYEKATDVLHTAPTFSITQIIDRLGAGDAFTAGLLFSILQGSSPAETIAFATAAGCLAHSIEGDFNYSTRAEIEALMQGDGGGRVSR</sequence>
<evidence type="ECO:0000313" key="6">
    <source>
        <dbReference type="Proteomes" id="UP000321577"/>
    </source>
</evidence>
<name>A0A512M4M7_9BACT</name>
<evidence type="ECO:0000256" key="3">
    <source>
        <dbReference type="ARBA" id="ARBA00022777"/>
    </source>
</evidence>